<dbReference type="EMBL" id="KN848062">
    <property type="protein sequence ID" value="KIY03474.1"/>
    <property type="molecule type" value="Genomic_DNA"/>
</dbReference>
<dbReference type="AlphaFoldDB" id="A0A0D2L353"/>
<organism evidence="2 3">
    <name type="scientific">Fonsecaea multimorphosa CBS 102226</name>
    <dbReference type="NCBI Taxonomy" id="1442371"/>
    <lineage>
        <taxon>Eukaryota</taxon>
        <taxon>Fungi</taxon>
        <taxon>Dikarya</taxon>
        <taxon>Ascomycota</taxon>
        <taxon>Pezizomycotina</taxon>
        <taxon>Eurotiomycetes</taxon>
        <taxon>Chaetothyriomycetidae</taxon>
        <taxon>Chaetothyriales</taxon>
        <taxon>Herpotrichiellaceae</taxon>
        <taxon>Fonsecaea</taxon>
    </lineage>
</organism>
<keyword evidence="3" id="KW-1185">Reference proteome</keyword>
<feature type="region of interest" description="Disordered" evidence="1">
    <location>
        <begin position="1"/>
        <end position="114"/>
    </location>
</feature>
<protein>
    <recommendedName>
        <fullName evidence="4">Histone chaperone domain-containing protein</fullName>
    </recommendedName>
</protein>
<dbReference type="RefSeq" id="XP_016637596.1">
    <property type="nucleotide sequence ID" value="XM_016770686.1"/>
</dbReference>
<dbReference type="VEuPathDB" id="FungiDB:Z520_00165"/>
<gene>
    <name evidence="2" type="ORF">Z520_00165</name>
</gene>
<evidence type="ECO:0008006" key="4">
    <source>
        <dbReference type="Google" id="ProtNLM"/>
    </source>
</evidence>
<evidence type="ECO:0000313" key="2">
    <source>
        <dbReference type="EMBL" id="KIY03474.1"/>
    </source>
</evidence>
<proteinExistence type="predicted"/>
<dbReference type="GeneID" id="27705911"/>
<feature type="compositionally biased region" description="Basic and acidic residues" evidence="1">
    <location>
        <begin position="52"/>
        <end position="67"/>
    </location>
</feature>
<evidence type="ECO:0000313" key="3">
    <source>
        <dbReference type="Proteomes" id="UP000053411"/>
    </source>
</evidence>
<sequence>MSAAPGDEYQPTGEGLEGSTTADTMQNDYKSRTGQSHIPVQSDDATVEDPIDANKADSDEQLARDDADAIDQSNIIDERTRGAAKPGAYREPGDEEGLPGPEDGTSQIRGGPNP</sequence>
<feature type="compositionally biased region" description="Polar residues" evidence="1">
    <location>
        <begin position="18"/>
        <end position="39"/>
    </location>
</feature>
<reference evidence="2 3" key="1">
    <citation type="submission" date="2015-01" db="EMBL/GenBank/DDBJ databases">
        <title>The Genome Sequence of Fonsecaea multimorphosa CBS 102226.</title>
        <authorList>
            <consortium name="The Broad Institute Genomics Platform"/>
            <person name="Cuomo C."/>
            <person name="de Hoog S."/>
            <person name="Gorbushina A."/>
            <person name="Stielow B."/>
            <person name="Teixiera M."/>
            <person name="Abouelleil A."/>
            <person name="Chapman S.B."/>
            <person name="Priest M."/>
            <person name="Young S.K."/>
            <person name="Wortman J."/>
            <person name="Nusbaum C."/>
            <person name="Birren B."/>
        </authorList>
    </citation>
    <scope>NUCLEOTIDE SEQUENCE [LARGE SCALE GENOMIC DNA]</scope>
    <source>
        <strain evidence="2 3">CBS 102226</strain>
    </source>
</reference>
<accession>A0A0D2L353</accession>
<evidence type="ECO:0000256" key="1">
    <source>
        <dbReference type="SAM" id="MobiDB-lite"/>
    </source>
</evidence>
<dbReference type="OrthoDB" id="4357148at2759"/>
<name>A0A0D2L353_9EURO</name>
<dbReference type="Proteomes" id="UP000053411">
    <property type="component" value="Unassembled WGS sequence"/>
</dbReference>